<evidence type="ECO:0000313" key="2">
    <source>
        <dbReference type="EMBL" id="KAG7529803.1"/>
    </source>
</evidence>
<evidence type="ECO:0000313" key="3">
    <source>
        <dbReference type="Proteomes" id="UP000812966"/>
    </source>
</evidence>
<reference evidence="2" key="1">
    <citation type="submission" date="2020-04" db="EMBL/GenBank/DDBJ databases">
        <title>Analysis of mating type loci in Filobasidium floriforme.</title>
        <authorList>
            <person name="Nowrousian M."/>
        </authorList>
    </citation>
    <scope>NUCLEOTIDE SEQUENCE</scope>
    <source>
        <strain evidence="2">CBS 6242</strain>
    </source>
</reference>
<dbReference type="AlphaFoldDB" id="A0A8K0JHI0"/>
<dbReference type="Proteomes" id="UP000812966">
    <property type="component" value="Unassembled WGS sequence"/>
</dbReference>
<feature type="region of interest" description="Disordered" evidence="1">
    <location>
        <begin position="247"/>
        <end position="266"/>
    </location>
</feature>
<keyword evidence="3" id="KW-1185">Reference proteome</keyword>
<name>A0A8K0JHI0_9TREE</name>
<evidence type="ECO:0000256" key="1">
    <source>
        <dbReference type="SAM" id="MobiDB-lite"/>
    </source>
</evidence>
<protein>
    <submittedName>
        <fullName evidence="2">Uncharacterized protein</fullName>
    </submittedName>
</protein>
<accession>A0A8K0JHI0</accession>
<gene>
    <name evidence="2" type="ORF">FFLO_05390</name>
</gene>
<feature type="compositionally biased region" description="Polar residues" evidence="1">
    <location>
        <begin position="250"/>
        <end position="266"/>
    </location>
</feature>
<proteinExistence type="predicted"/>
<comment type="caution">
    <text evidence="2">The sequence shown here is derived from an EMBL/GenBank/DDBJ whole genome shotgun (WGS) entry which is preliminary data.</text>
</comment>
<sequence>MSVSKSYRRRILTAMIRARIVSTSDTPLSSLHMPLPDMASREQQSQPNGHAKSSSLAELLMNDAGRRRRDMQFRTAAKHKRHQWAVRRRQYQARGESVQLTKGGDPWDGIVLLNDAEKAAFHDEWVNGLDRTKDGIYETYGDHAIGLDQPKQCSVLGCDNSCWWSEMNHSRYSKIDAGYVPPRTRSNHGEPSIQSTVSAPGTTSVTVNAGSGGARSMTCHINRRYDSAPSGSEQNALLSVLSHEADTARTEQSLYASDISTQVPPR</sequence>
<dbReference type="EMBL" id="JABELV010000135">
    <property type="protein sequence ID" value="KAG7529803.1"/>
    <property type="molecule type" value="Genomic_DNA"/>
</dbReference>
<organism evidence="2 3">
    <name type="scientific">Filobasidium floriforme</name>
    <dbReference type="NCBI Taxonomy" id="5210"/>
    <lineage>
        <taxon>Eukaryota</taxon>
        <taxon>Fungi</taxon>
        <taxon>Dikarya</taxon>
        <taxon>Basidiomycota</taxon>
        <taxon>Agaricomycotina</taxon>
        <taxon>Tremellomycetes</taxon>
        <taxon>Filobasidiales</taxon>
        <taxon>Filobasidiaceae</taxon>
        <taxon>Filobasidium</taxon>
    </lineage>
</organism>